<evidence type="ECO:0000313" key="3">
    <source>
        <dbReference type="Proteomes" id="UP000242857"/>
    </source>
</evidence>
<dbReference type="OrthoDB" id="9789781at2"/>
<evidence type="ECO:0000313" key="2">
    <source>
        <dbReference type="EMBL" id="SHE50937.1"/>
    </source>
</evidence>
<reference evidence="3" key="1">
    <citation type="submission" date="2016-11" db="EMBL/GenBank/DDBJ databases">
        <authorList>
            <person name="Varghese N."/>
            <person name="Submissions S."/>
        </authorList>
    </citation>
    <scope>NUCLEOTIDE SEQUENCE [LARGE SCALE GENOMIC DNA]</scope>
    <source>
        <strain evidence="3">DSM 14834</strain>
    </source>
</reference>
<dbReference type="AlphaFoldDB" id="A0A1M4U336"/>
<sequence length="198" mass="21900">MDPHAKAKRLLAAQGSVRARDLRAAGLEGAQITRLVQRGELVRLARGVYSLPGRVPAADEGLQIVSRRVPDGFFCLLTALRFHGLTTQAPHSVWLGIAAGRHAPKLDWPSLRVVRYSGVSLSAGIETHVRDGVPLRVTGVARTVVDCFKFRNRIGLDVALEALSQVRRERRTSHDEIWRLASQLRMANVMRPYLESVA</sequence>
<feature type="domain" description="AbiEi antitoxin N-terminal" evidence="1">
    <location>
        <begin position="11"/>
        <end position="52"/>
    </location>
</feature>
<dbReference type="Pfam" id="PF13338">
    <property type="entry name" value="AbiEi_4"/>
    <property type="match status" value="1"/>
</dbReference>
<gene>
    <name evidence="2" type="ORF">SAMN02745204_00597</name>
</gene>
<name>A0A1M4U336_9GAMM</name>
<dbReference type="Proteomes" id="UP000242857">
    <property type="component" value="Unassembled WGS sequence"/>
</dbReference>
<accession>A0A1M4U336</accession>
<dbReference type="STRING" id="213588.SAMN02745204_00597"/>
<protein>
    <submittedName>
        <fullName evidence="2">Transcriptional regulator, AbiEi antitoxin, Type IV TA system</fullName>
    </submittedName>
</protein>
<organism evidence="2 3">
    <name type="scientific">Thermomonas hydrothermalis</name>
    <dbReference type="NCBI Taxonomy" id="213588"/>
    <lineage>
        <taxon>Bacteria</taxon>
        <taxon>Pseudomonadati</taxon>
        <taxon>Pseudomonadota</taxon>
        <taxon>Gammaproteobacteria</taxon>
        <taxon>Lysobacterales</taxon>
        <taxon>Lysobacteraceae</taxon>
        <taxon>Thermomonas</taxon>
    </lineage>
</organism>
<keyword evidence="3" id="KW-1185">Reference proteome</keyword>
<dbReference type="InterPro" id="IPR025159">
    <property type="entry name" value="AbiEi_N"/>
</dbReference>
<proteinExistence type="predicted"/>
<dbReference type="RefSeq" id="WP_072755143.1">
    <property type="nucleotide sequence ID" value="NZ_FQUK01000006.1"/>
</dbReference>
<dbReference type="EMBL" id="FQUK01000006">
    <property type="protein sequence ID" value="SHE50937.1"/>
    <property type="molecule type" value="Genomic_DNA"/>
</dbReference>
<evidence type="ECO:0000259" key="1">
    <source>
        <dbReference type="Pfam" id="PF13338"/>
    </source>
</evidence>